<dbReference type="OrthoDB" id="119432at2"/>
<dbReference type="SUPFAM" id="SSF109854">
    <property type="entry name" value="DinB/YfiT-like putative metalloenzymes"/>
    <property type="match status" value="1"/>
</dbReference>
<dbReference type="InterPro" id="IPR034660">
    <property type="entry name" value="DinB/YfiT-like"/>
</dbReference>
<feature type="binding site" evidence="3">
    <location>
        <position position="150"/>
    </location>
    <ligand>
        <name>a divalent metal cation</name>
        <dbReference type="ChEBI" id="CHEBI:60240"/>
    </ligand>
</feature>
<evidence type="ECO:0000256" key="1">
    <source>
        <dbReference type="ARBA" id="ARBA00008635"/>
    </source>
</evidence>
<dbReference type="InterPro" id="IPR007837">
    <property type="entry name" value="DinB"/>
</dbReference>
<feature type="signal peptide" evidence="4">
    <location>
        <begin position="1"/>
        <end position="20"/>
    </location>
</feature>
<keyword evidence="2 3" id="KW-0479">Metal-binding</keyword>
<sequence>MKKYTLFLLITLLTYLNMNAQNDVISAFLLKWENSKNYLLEIAEAMPEESYNYKPTERQMTFMEQLIHIRNNMIWLSETNFVDSTYMKSEKINPKTKAEILQELTIAFDKVTNIVKNVQLNDLTTEVDFFAGRKSKLQILNLLQDHVTHHRGQIIVYLNLNNIQPPKYVGW</sequence>
<evidence type="ECO:0000256" key="3">
    <source>
        <dbReference type="PIRSR" id="PIRSR607837-1"/>
    </source>
</evidence>
<feature type="chain" id="PRO_5013031604" evidence="4">
    <location>
        <begin position="21"/>
        <end position="171"/>
    </location>
</feature>
<dbReference type="Pfam" id="PF05163">
    <property type="entry name" value="DinB"/>
    <property type="match status" value="1"/>
</dbReference>
<name>A0A238W258_9FLAO</name>
<protein>
    <submittedName>
        <fullName evidence="5">Uncharacterized damage-inducible protein DinB (Forms a four-helix bundle)</fullName>
    </submittedName>
</protein>
<dbReference type="EMBL" id="FZNT01000002">
    <property type="protein sequence ID" value="SNR40497.1"/>
    <property type="molecule type" value="Genomic_DNA"/>
</dbReference>
<feature type="binding site" evidence="3">
    <location>
        <position position="68"/>
    </location>
    <ligand>
        <name>a divalent metal cation</name>
        <dbReference type="ChEBI" id="CHEBI:60240"/>
    </ligand>
</feature>
<keyword evidence="4" id="KW-0732">Signal</keyword>
<proteinExistence type="inferred from homology"/>
<keyword evidence="6" id="KW-1185">Reference proteome</keyword>
<evidence type="ECO:0000256" key="4">
    <source>
        <dbReference type="SAM" id="SignalP"/>
    </source>
</evidence>
<organism evidence="5 6">
    <name type="scientific">Lutibacter agarilyticus</name>
    <dbReference type="NCBI Taxonomy" id="1109740"/>
    <lineage>
        <taxon>Bacteria</taxon>
        <taxon>Pseudomonadati</taxon>
        <taxon>Bacteroidota</taxon>
        <taxon>Flavobacteriia</taxon>
        <taxon>Flavobacteriales</taxon>
        <taxon>Flavobacteriaceae</taxon>
        <taxon>Lutibacter</taxon>
    </lineage>
</organism>
<gene>
    <name evidence="5" type="ORF">SAMN06265371_102347</name>
</gene>
<reference evidence="5 6" key="1">
    <citation type="submission" date="2017-06" db="EMBL/GenBank/DDBJ databases">
        <authorList>
            <person name="Kim H.J."/>
            <person name="Triplett B.A."/>
        </authorList>
    </citation>
    <scope>NUCLEOTIDE SEQUENCE [LARGE SCALE GENOMIC DNA]</scope>
    <source>
        <strain evidence="5 6">DSM 29150</strain>
    </source>
</reference>
<dbReference type="AlphaFoldDB" id="A0A238W258"/>
<accession>A0A238W258</accession>
<dbReference type="RefSeq" id="WP_089380531.1">
    <property type="nucleotide sequence ID" value="NZ_FZNT01000002.1"/>
</dbReference>
<dbReference type="GO" id="GO:0046872">
    <property type="term" value="F:metal ion binding"/>
    <property type="evidence" value="ECO:0007669"/>
    <property type="project" value="UniProtKB-KW"/>
</dbReference>
<dbReference type="Gene3D" id="1.20.120.450">
    <property type="entry name" value="dinb family like domain"/>
    <property type="match status" value="1"/>
</dbReference>
<feature type="binding site" evidence="3">
    <location>
        <position position="146"/>
    </location>
    <ligand>
        <name>a divalent metal cation</name>
        <dbReference type="ChEBI" id="CHEBI:60240"/>
    </ligand>
</feature>
<dbReference type="Proteomes" id="UP000198384">
    <property type="component" value="Unassembled WGS sequence"/>
</dbReference>
<evidence type="ECO:0000313" key="5">
    <source>
        <dbReference type="EMBL" id="SNR40497.1"/>
    </source>
</evidence>
<evidence type="ECO:0000313" key="6">
    <source>
        <dbReference type="Proteomes" id="UP000198384"/>
    </source>
</evidence>
<comment type="similarity">
    <text evidence="1">Belongs to the DinB family.</text>
</comment>
<evidence type="ECO:0000256" key="2">
    <source>
        <dbReference type="ARBA" id="ARBA00022723"/>
    </source>
</evidence>